<dbReference type="InterPro" id="IPR002656">
    <property type="entry name" value="Acyl_transf_3_dom"/>
</dbReference>
<feature type="transmembrane region" description="Helical" evidence="1">
    <location>
        <begin position="200"/>
        <end position="221"/>
    </location>
</feature>
<dbReference type="PANTHER" id="PTHR11161:SF4">
    <property type="entry name" value="DROP DEAD"/>
    <property type="match status" value="1"/>
</dbReference>
<keyword evidence="1" id="KW-1133">Transmembrane helix</keyword>
<name>A0AAW1LVQ8_POPJA</name>
<proteinExistence type="predicted"/>
<evidence type="ECO:0000259" key="3">
    <source>
        <dbReference type="Pfam" id="PF20146"/>
    </source>
</evidence>
<reference evidence="4 5" key="1">
    <citation type="journal article" date="2024" name="BMC Genomics">
        <title>De novo assembly and annotation of Popillia japonica's genome with initial clues to its potential as an invasive pest.</title>
        <authorList>
            <person name="Cucini C."/>
            <person name="Boschi S."/>
            <person name="Funari R."/>
            <person name="Cardaioli E."/>
            <person name="Iannotti N."/>
            <person name="Marturano G."/>
            <person name="Paoli F."/>
            <person name="Bruttini M."/>
            <person name="Carapelli A."/>
            <person name="Frati F."/>
            <person name="Nardi F."/>
        </authorList>
    </citation>
    <scope>NUCLEOTIDE SEQUENCE [LARGE SCALE GENOMIC DNA]</scope>
    <source>
        <strain evidence="4">DMR45628</strain>
    </source>
</reference>
<keyword evidence="1" id="KW-0812">Transmembrane</keyword>
<evidence type="ECO:0000259" key="2">
    <source>
        <dbReference type="Pfam" id="PF01757"/>
    </source>
</evidence>
<feature type="transmembrane region" description="Helical" evidence="1">
    <location>
        <begin position="347"/>
        <end position="368"/>
    </location>
</feature>
<gene>
    <name evidence="4" type="ORF">QE152_g9168</name>
</gene>
<evidence type="ECO:0000313" key="4">
    <source>
        <dbReference type="EMBL" id="KAK9739247.1"/>
    </source>
</evidence>
<dbReference type="EMBL" id="JASPKY010000076">
    <property type="protein sequence ID" value="KAK9739247.1"/>
    <property type="molecule type" value="Genomic_DNA"/>
</dbReference>
<feature type="domain" description="Nose resistant-to-fluoxetine protein N-terminal" evidence="3">
    <location>
        <begin position="4"/>
        <end position="76"/>
    </location>
</feature>
<feature type="transmembrane region" description="Helical" evidence="1">
    <location>
        <begin position="309"/>
        <end position="327"/>
    </location>
</feature>
<evidence type="ECO:0000313" key="5">
    <source>
        <dbReference type="Proteomes" id="UP001458880"/>
    </source>
</evidence>
<protein>
    <submittedName>
        <fullName evidence="4">Nose resistant-to-fluoxetine protein, N-terminal domain</fullName>
    </submittedName>
</protein>
<dbReference type="InterPro" id="IPR006621">
    <property type="entry name" value="Nose-resist-to-fluoxetine_N"/>
</dbReference>
<organism evidence="4 5">
    <name type="scientific">Popillia japonica</name>
    <name type="common">Japanese beetle</name>
    <dbReference type="NCBI Taxonomy" id="7064"/>
    <lineage>
        <taxon>Eukaryota</taxon>
        <taxon>Metazoa</taxon>
        <taxon>Ecdysozoa</taxon>
        <taxon>Arthropoda</taxon>
        <taxon>Hexapoda</taxon>
        <taxon>Insecta</taxon>
        <taxon>Pterygota</taxon>
        <taxon>Neoptera</taxon>
        <taxon>Endopterygota</taxon>
        <taxon>Coleoptera</taxon>
        <taxon>Polyphaga</taxon>
        <taxon>Scarabaeiformia</taxon>
        <taxon>Scarabaeidae</taxon>
        <taxon>Rutelinae</taxon>
        <taxon>Popillia</taxon>
    </lineage>
</organism>
<feature type="transmembrane region" description="Helical" evidence="1">
    <location>
        <begin position="268"/>
        <end position="288"/>
    </location>
</feature>
<feature type="transmembrane region" description="Helical" evidence="1">
    <location>
        <begin position="157"/>
        <end position="173"/>
    </location>
</feature>
<feature type="transmembrane region" description="Helical" evidence="1">
    <location>
        <begin position="233"/>
        <end position="256"/>
    </location>
</feature>
<dbReference type="InterPro" id="IPR052728">
    <property type="entry name" value="O2_lipid_transport_reg"/>
</dbReference>
<dbReference type="Pfam" id="PF20146">
    <property type="entry name" value="NRF"/>
    <property type="match status" value="1"/>
</dbReference>
<dbReference type="Pfam" id="PF01757">
    <property type="entry name" value="Acyl_transf_3"/>
    <property type="match status" value="1"/>
</dbReference>
<dbReference type="Proteomes" id="UP001458880">
    <property type="component" value="Unassembled WGS sequence"/>
</dbReference>
<dbReference type="GO" id="GO:0016747">
    <property type="term" value="F:acyltransferase activity, transferring groups other than amino-acyl groups"/>
    <property type="evidence" value="ECO:0007669"/>
    <property type="project" value="InterPro"/>
</dbReference>
<dbReference type="AlphaFoldDB" id="A0AAW1LVQ8"/>
<keyword evidence="5" id="KW-1185">Reference proteome</keyword>
<accession>A0AAW1LVQ8</accession>
<feature type="domain" description="Acyltransferase 3" evidence="2">
    <location>
        <begin position="151"/>
        <end position="364"/>
    </location>
</feature>
<sequence>MKSKNVAHNIYGQYCLANIQVEVPSSPYLAALYNLVHSHALLRSKLTDSSHRIPRFSSIQWAICVPHTCSPEDVDIAVKYELKHIFNGTEVQYNTLINSDLCSSAKPEVWPTTTILGWKQVPFPTIKNCFLKFGILVEVAAASDGGPNVEWRWPKRGIIILTLIAGISTWMRYHSTYKRNLANYVYYGASTEQLFRTADYMYIIPVYRLTVYIMGIILGYLLRQHKDVNFKQVQIHIGNFFAVLCFIGAFLAPSFMGHIDYAYNPVDAAWYAAYAPILWCLCFAWIIYITHIGYSGYMAPILRNPIPRFWSKISYTVYLTQFPIYFYNVGTTKHSDEFGVVRKHLNFLEFFWILCSSVVLTLIIEIPSQNIKEYIFRKPRQLQDHTKNKKKS</sequence>
<keyword evidence="1" id="KW-0472">Membrane</keyword>
<evidence type="ECO:0000256" key="1">
    <source>
        <dbReference type="SAM" id="Phobius"/>
    </source>
</evidence>
<comment type="caution">
    <text evidence="4">The sequence shown here is derived from an EMBL/GenBank/DDBJ whole genome shotgun (WGS) entry which is preliminary data.</text>
</comment>
<dbReference type="PANTHER" id="PTHR11161">
    <property type="entry name" value="O-ACYLTRANSFERASE"/>
    <property type="match status" value="1"/>
</dbReference>